<gene>
    <name evidence="2" type="ORF">GCM10009799_23200</name>
</gene>
<dbReference type="EMBL" id="BAAAPC010000008">
    <property type="protein sequence ID" value="GAA1996039.1"/>
    <property type="molecule type" value="Genomic_DNA"/>
</dbReference>
<sequence>MRDIKTRLGGPATIVASLMLTLTGCGIGSESAGDTPPASASPTEQEAIQIPAEDLAGFVLFHSDSESPFITVHDAETGNQKTQIDLSDIFEPGTYWGNIAGAFTLSPDLRYATFASQSGIHLGKLDDTTYTYRETALLTPEKGSSFSGGKIKFEYPQFTPDASQLWVLQTETKGENPEKVFSIDTEDPSGSKPRNIGETPKDLVRKRAEEDFGAPLYAVGPNNEFQEQKKVEAPENSPRGLEYYETESGVAPITFRSDGQGGYYGTTRDTTSEEFPPGLYHFKLSKTGEIKDSEKIVDDEERRISNIWVDHERSRLLIEADHSYYQARFGQTGEPEPLFSEFTFENEETKWSNMMDGVIGFFPPHSS</sequence>
<organism evidence="2 3">
    <name type="scientific">Nocardiopsis rhodophaea</name>
    <dbReference type="NCBI Taxonomy" id="280238"/>
    <lineage>
        <taxon>Bacteria</taxon>
        <taxon>Bacillati</taxon>
        <taxon>Actinomycetota</taxon>
        <taxon>Actinomycetes</taxon>
        <taxon>Streptosporangiales</taxon>
        <taxon>Nocardiopsidaceae</taxon>
        <taxon>Nocardiopsis</taxon>
    </lineage>
</organism>
<protein>
    <submittedName>
        <fullName evidence="2">Uncharacterized protein</fullName>
    </submittedName>
</protein>
<dbReference type="RefSeq" id="WP_344162041.1">
    <property type="nucleotide sequence ID" value="NZ_BAAAPC010000008.1"/>
</dbReference>
<dbReference type="PROSITE" id="PS51257">
    <property type="entry name" value="PROKAR_LIPOPROTEIN"/>
    <property type="match status" value="1"/>
</dbReference>
<accession>A0ABN2T272</accession>
<evidence type="ECO:0000256" key="1">
    <source>
        <dbReference type="SAM" id="MobiDB-lite"/>
    </source>
</evidence>
<comment type="caution">
    <text evidence="2">The sequence shown here is derived from an EMBL/GenBank/DDBJ whole genome shotgun (WGS) entry which is preliminary data.</text>
</comment>
<evidence type="ECO:0000313" key="3">
    <source>
        <dbReference type="Proteomes" id="UP001501585"/>
    </source>
</evidence>
<name>A0ABN2T272_9ACTN</name>
<evidence type="ECO:0000313" key="2">
    <source>
        <dbReference type="EMBL" id="GAA1996039.1"/>
    </source>
</evidence>
<reference evidence="2 3" key="1">
    <citation type="journal article" date="2019" name="Int. J. Syst. Evol. Microbiol.">
        <title>The Global Catalogue of Microorganisms (GCM) 10K type strain sequencing project: providing services to taxonomists for standard genome sequencing and annotation.</title>
        <authorList>
            <consortium name="The Broad Institute Genomics Platform"/>
            <consortium name="The Broad Institute Genome Sequencing Center for Infectious Disease"/>
            <person name="Wu L."/>
            <person name="Ma J."/>
        </authorList>
    </citation>
    <scope>NUCLEOTIDE SEQUENCE [LARGE SCALE GENOMIC DNA]</scope>
    <source>
        <strain evidence="2 3">JCM 15313</strain>
    </source>
</reference>
<feature type="region of interest" description="Disordered" evidence="1">
    <location>
        <begin position="176"/>
        <end position="198"/>
    </location>
</feature>
<keyword evidence="3" id="KW-1185">Reference proteome</keyword>
<proteinExistence type="predicted"/>
<dbReference type="Proteomes" id="UP001501585">
    <property type="component" value="Unassembled WGS sequence"/>
</dbReference>